<accession>A0AB73Q465</accession>
<name>A0AB73Q465_PSESS</name>
<evidence type="ECO:0000313" key="2">
    <source>
        <dbReference type="Proteomes" id="UP000216306"/>
    </source>
</evidence>
<evidence type="ECO:0000313" key="1">
    <source>
        <dbReference type="EMBL" id="PAB30009.1"/>
    </source>
</evidence>
<dbReference type="Proteomes" id="UP000216306">
    <property type="component" value="Unassembled WGS sequence"/>
</dbReference>
<organism evidence="1 2">
    <name type="scientific">Pseudomonas savastanoi pv. nerii</name>
    <dbReference type="NCBI Taxonomy" id="360921"/>
    <lineage>
        <taxon>Bacteria</taxon>
        <taxon>Pseudomonadati</taxon>
        <taxon>Pseudomonadota</taxon>
        <taxon>Gammaproteobacteria</taxon>
        <taxon>Pseudomonadales</taxon>
        <taxon>Pseudomonadaceae</taxon>
        <taxon>Pseudomonas</taxon>
    </lineage>
</organism>
<dbReference type="EMBL" id="NIAY01000091">
    <property type="protein sequence ID" value="PAB30009.1"/>
    <property type="molecule type" value="Genomic_DNA"/>
</dbReference>
<proteinExistence type="predicted"/>
<reference evidence="1 2" key="1">
    <citation type="submission" date="2017-05" db="EMBL/GenBank/DDBJ databases">
        <title>Comparative genomic of Pseudomonas savastanoi pathovars.</title>
        <authorList>
            <person name="Pintado A."/>
            <person name="Moreno-Perez A."/>
            <person name="Caballo-Ponce E."/>
            <person name="Murillo J."/>
            <person name="Bardaji L."/>
            <person name="Cerboneschi M."/>
            <person name="Rodriguez-Palenzuela P."/>
            <person name="Ramos C."/>
            <person name="Tegli S."/>
        </authorList>
    </citation>
    <scope>NUCLEOTIDE SEQUENCE [LARGE SCALE GENOMIC DNA]</scope>
    <source>
        <strain evidence="1 2">ESC 23</strain>
    </source>
</reference>
<dbReference type="AlphaFoldDB" id="A0AB73Q465"/>
<gene>
    <name evidence="1" type="ORF">CC205_18750</name>
</gene>
<comment type="caution">
    <text evidence="1">The sequence shown here is derived from an EMBL/GenBank/DDBJ whole genome shotgun (WGS) entry which is preliminary data.</text>
</comment>
<sequence>MQDDGFYTQSVGFVTKRLRFIYMHAPKMPQTFLKAQTWCRNQTTTQQMLLPTPGQSWQHRAFFAHAPVLQGMVLAFMRPSAARMRQPVERLHARHNTSMVVL</sequence>
<protein>
    <submittedName>
        <fullName evidence="1">Uncharacterized protein</fullName>
    </submittedName>
</protein>